<feature type="region of interest" description="Disordered" evidence="1">
    <location>
        <begin position="1"/>
        <end position="100"/>
    </location>
</feature>
<reference evidence="3 4" key="1">
    <citation type="submission" date="2018-01" db="EMBL/GenBank/DDBJ databases">
        <title>Saezia sanguinis gen. nov., sp. nov., in the order Burkholderiales isolated from human blood.</title>
        <authorList>
            <person name="Medina-Pascual M.J."/>
            <person name="Valdezate S."/>
            <person name="Monzon S."/>
            <person name="Cuesta I."/>
            <person name="Carrasco G."/>
            <person name="Villalon P."/>
            <person name="Saez-Nieto J.A."/>
        </authorList>
    </citation>
    <scope>NUCLEOTIDE SEQUENCE [LARGE SCALE GENOMIC DNA]</scope>
    <source>
        <strain evidence="3 4">CNM695-12</strain>
    </source>
</reference>
<name>A0A433SEW7_9BURK</name>
<feature type="compositionally biased region" description="Pro residues" evidence="1">
    <location>
        <begin position="289"/>
        <end position="300"/>
    </location>
</feature>
<dbReference type="RefSeq" id="WP_126979036.1">
    <property type="nucleotide sequence ID" value="NZ_PQSP01000002.1"/>
</dbReference>
<feature type="region of interest" description="Disordered" evidence="1">
    <location>
        <begin position="289"/>
        <end position="345"/>
    </location>
</feature>
<keyword evidence="2" id="KW-0472">Membrane</keyword>
<feature type="compositionally biased region" description="Basic and acidic residues" evidence="1">
    <location>
        <begin position="17"/>
        <end position="33"/>
    </location>
</feature>
<feature type="compositionally biased region" description="Low complexity" evidence="1">
    <location>
        <begin position="311"/>
        <end position="338"/>
    </location>
</feature>
<dbReference type="OrthoDB" id="9787650at2"/>
<evidence type="ECO:0000313" key="3">
    <source>
        <dbReference type="EMBL" id="RUS67184.1"/>
    </source>
</evidence>
<comment type="caution">
    <text evidence="3">The sequence shown here is derived from an EMBL/GenBank/DDBJ whole genome shotgun (WGS) entry which is preliminary data.</text>
</comment>
<feature type="compositionally biased region" description="Polar residues" evidence="1">
    <location>
        <begin position="1"/>
        <end position="16"/>
    </location>
</feature>
<keyword evidence="2" id="KW-0812">Transmembrane</keyword>
<feature type="transmembrane region" description="Helical" evidence="2">
    <location>
        <begin position="104"/>
        <end position="129"/>
    </location>
</feature>
<sequence>MKPTSPNTSDQPVSQESTDHKPVQENKKTDKSTEATPTSGAPAQTPSAADAAPAKQTPQTPAKETPKPAAAPQHEASRPVHGSIPPATPPAPAMHAGSAPKHPFSWAGALAIASLILAAGASVCAVMVWQRMGQMEQQLQFSQQGSSSAAEAAKVLAQQSLDMSNSVSGKLAHASAQLDSLSEQSNRIDSLIQYINNAKTETLSADLRTAVQSAQLQTQLTGSVEPLLITLKAIDDRLLQDNQSVQSPLRQAIARDMETIRNAPVPDPVLLSTQISELIRKVDTMPLMIDPPPLDTPPASAPVVEQQAVSAQPDDTVAQTDTDTAPAPQAPAANETPAAPAPEPSFWQKSWQWTTAKSAQLGSAVWDELSGLVVVRPINNPDAALLSPEQGAILRENIKLRLLNLRISVLQRQFALAQSELQDLQDVITRYYNPNSRAVQDILGRLKALQSGMQSAPLPQPEATLGVLATIDTRH</sequence>
<evidence type="ECO:0000256" key="2">
    <source>
        <dbReference type="SAM" id="Phobius"/>
    </source>
</evidence>
<proteinExistence type="predicted"/>
<keyword evidence="2" id="KW-1133">Transmembrane helix</keyword>
<dbReference type="InterPro" id="IPR007470">
    <property type="entry name" value="HemX"/>
</dbReference>
<evidence type="ECO:0000313" key="4">
    <source>
        <dbReference type="Proteomes" id="UP000286947"/>
    </source>
</evidence>
<feature type="compositionally biased region" description="Low complexity" evidence="1">
    <location>
        <begin position="41"/>
        <end position="73"/>
    </location>
</feature>
<dbReference type="Pfam" id="PF04375">
    <property type="entry name" value="HemX"/>
    <property type="match status" value="1"/>
</dbReference>
<dbReference type="AlphaFoldDB" id="A0A433SEW7"/>
<dbReference type="EMBL" id="PQSP01000002">
    <property type="protein sequence ID" value="RUS67184.1"/>
    <property type="molecule type" value="Genomic_DNA"/>
</dbReference>
<evidence type="ECO:0000256" key="1">
    <source>
        <dbReference type="SAM" id="MobiDB-lite"/>
    </source>
</evidence>
<dbReference type="PANTHER" id="PTHR38043">
    <property type="entry name" value="PROTEIN HEMX"/>
    <property type="match status" value="1"/>
</dbReference>
<protein>
    <recommendedName>
        <fullName evidence="5">Uroporphyrinogen-III C-methyltransferase</fullName>
    </recommendedName>
</protein>
<evidence type="ECO:0008006" key="5">
    <source>
        <dbReference type="Google" id="ProtNLM"/>
    </source>
</evidence>
<keyword evidence="4" id="KW-1185">Reference proteome</keyword>
<dbReference type="Proteomes" id="UP000286947">
    <property type="component" value="Unassembled WGS sequence"/>
</dbReference>
<organism evidence="3 4">
    <name type="scientific">Saezia sanguinis</name>
    <dbReference type="NCBI Taxonomy" id="1965230"/>
    <lineage>
        <taxon>Bacteria</taxon>
        <taxon>Pseudomonadati</taxon>
        <taxon>Pseudomonadota</taxon>
        <taxon>Betaproteobacteria</taxon>
        <taxon>Burkholderiales</taxon>
        <taxon>Saeziaceae</taxon>
        <taxon>Saezia</taxon>
    </lineage>
</organism>
<dbReference type="PANTHER" id="PTHR38043:SF1">
    <property type="entry name" value="PROTEIN HEMX"/>
    <property type="match status" value="1"/>
</dbReference>
<accession>A0A433SEW7</accession>
<gene>
    <name evidence="3" type="ORF">CUZ56_01125</name>
</gene>